<proteinExistence type="predicted"/>
<dbReference type="Proteomes" id="UP001433508">
    <property type="component" value="Unassembled WGS sequence"/>
</dbReference>
<name>A0ACC3ST32_LIPKO</name>
<sequence length="240" mass="27687">MEGAERRTGITLERGLVKGQEIHSQNPARLIEKIIRERILDSPYWKEQCFGLTAATLCDRAVELTYIGGQYGQQRPTPFLCLIFKVIQLQPEKQIILEYLAAEDFKYLRSLAAFYIRLTFPAVEVYKLLEPLLADYHKLKLRNVNGFRLIHTDEFVDMLLTEERVCDIALPRLPKRIVLEDMEELEPRESALGSELSDLENDSDDTSDINDERTKSGINNGSKKTAQQREISHRMMESLL</sequence>
<evidence type="ECO:0000313" key="2">
    <source>
        <dbReference type="Proteomes" id="UP001433508"/>
    </source>
</evidence>
<reference evidence="2" key="1">
    <citation type="journal article" date="2024" name="Front. Bioeng. Biotechnol.">
        <title>Genome-scale model development and genomic sequencing of the oleaginous clade Lipomyces.</title>
        <authorList>
            <person name="Czajka J.J."/>
            <person name="Han Y."/>
            <person name="Kim J."/>
            <person name="Mondo S.J."/>
            <person name="Hofstad B.A."/>
            <person name="Robles A."/>
            <person name="Haridas S."/>
            <person name="Riley R."/>
            <person name="LaButti K."/>
            <person name="Pangilinan J."/>
            <person name="Andreopoulos W."/>
            <person name="Lipzen A."/>
            <person name="Yan J."/>
            <person name="Wang M."/>
            <person name="Ng V."/>
            <person name="Grigoriev I.V."/>
            <person name="Spatafora J.W."/>
            <person name="Magnuson J.K."/>
            <person name="Baker S.E."/>
            <person name="Pomraning K.R."/>
        </authorList>
    </citation>
    <scope>NUCLEOTIDE SEQUENCE [LARGE SCALE GENOMIC DNA]</scope>
    <source>
        <strain evidence="2">CBS 7786</strain>
    </source>
</reference>
<evidence type="ECO:0000313" key="1">
    <source>
        <dbReference type="EMBL" id="KAK9234795.1"/>
    </source>
</evidence>
<dbReference type="EMBL" id="MU971448">
    <property type="protein sequence ID" value="KAK9234795.1"/>
    <property type="molecule type" value="Genomic_DNA"/>
</dbReference>
<comment type="caution">
    <text evidence="1">The sequence shown here is derived from an EMBL/GenBank/DDBJ whole genome shotgun (WGS) entry which is preliminary data.</text>
</comment>
<keyword evidence="2" id="KW-1185">Reference proteome</keyword>
<accession>A0ACC3ST32</accession>
<organism evidence="1 2">
    <name type="scientific">Lipomyces kononenkoae</name>
    <name type="common">Yeast</name>
    <dbReference type="NCBI Taxonomy" id="34357"/>
    <lineage>
        <taxon>Eukaryota</taxon>
        <taxon>Fungi</taxon>
        <taxon>Dikarya</taxon>
        <taxon>Ascomycota</taxon>
        <taxon>Saccharomycotina</taxon>
        <taxon>Lipomycetes</taxon>
        <taxon>Lipomycetales</taxon>
        <taxon>Lipomycetaceae</taxon>
        <taxon>Lipomyces</taxon>
    </lineage>
</organism>
<protein>
    <submittedName>
        <fullName evidence="1">PRP38 family-domain-containing protein</fullName>
    </submittedName>
</protein>
<gene>
    <name evidence="1" type="ORF">V1525DRAFT_411908</name>
</gene>